<comment type="subcellular location">
    <subcellularLocation>
        <location evidence="1">Membrane</location>
        <topology evidence="1">Single-pass membrane protein</topology>
    </subcellularLocation>
</comment>
<feature type="signal peptide" evidence="4">
    <location>
        <begin position="1"/>
        <end position="24"/>
    </location>
</feature>
<reference evidence="7" key="1">
    <citation type="submission" date="2020-10" db="EMBL/GenBank/DDBJ databases">
        <authorList>
            <person name="Han B."/>
            <person name="Lu T."/>
            <person name="Zhao Q."/>
            <person name="Huang X."/>
            <person name="Zhao Y."/>
        </authorList>
    </citation>
    <scope>NUCLEOTIDE SEQUENCE</scope>
</reference>
<dbReference type="Pfam" id="PF14380">
    <property type="entry name" value="WAK_assoc"/>
    <property type="match status" value="1"/>
</dbReference>
<keyword evidence="8" id="KW-1185">Reference proteome</keyword>
<evidence type="ECO:0000256" key="3">
    <source>
        <dbReference type="ARBA" id="ARBA00023180"/>
    </source>
</evidence>
<evidence type="ECO:0000259" key="5">
    <source>
        <dbReference type="Pfam" id="PF13947"/>
    </source>
</evidence>
<dbReference type="InterPro" id="IPR025287">
    <property type="entry name" value="WAK_GUB"/>
</dbReference>
<proteinExistence type="predicted"/>
<dbReference type="GO" id="GO:0016020">
    <property type="term" value="C:membrane"/>
    <property type="evidence" value="ECO:0007669"/>
    <property type="project" value="UniProtKB-SubCell"/>
</dbReference>
<dbReference type="Pfam" id="PF13947">
    <property type="entry name" value="GUB_WAK_bind"/>
    <property type="match status" value="1"/>
</dbReference>
<feature type="domain" description="Wall-associated receptor kinase C-terminal" evidence="6">
    <location>
        <begin position="174"/>
        <end position="243"/>
    </location>
</feature>
<dbReference type="PANTHER" id="PTHR33138:SF24">
    <property type="entry name" value="WALL-ASSOCIATED RECEPTOR KINASE GALACTURONAN-BINDING DOMAIN-CONTAINING PROTEIN"/>
    <property type="match status" value="1"/>
</dbReference>
<evidence type="ECO:0000256" key="4">
    <source>
        <dbReference type="SAM" id="SignalP"/>
    </source>
</evidence>
<feature type="chain" id="PRO_5032332279" evidence="4">
    <location>
        <begin position="25"/>
        <end position="265"/>
    </location>
</feature>
<dbReference type="OrthoDB" id="635050at2759"/>
<dbReference type="EMBL" id="CAJGYO010000006">
    <property type="protein sequence ID" value="CAD6239485.1"/>
    <property type="molecule type" value="Genomic_DNA"/>
</dbReference>
<name>A0A811PF33_9POAL</name>
<keyword evidence="2 4" id="KW-0732">Signal</keyword>
<gene>
    <name evidence="7" type="ORF">NCGR_LOCUS26417</name>
</gene>
<dbReference type="AlphaFoldDB" id="A0A811PF33"/>
<comment type="caution">
    <text evidence="7">The sequence shown here is derived from an EMBL/GenBank/DDBJ whole genome shotgun (WGS) entry which is preliminary data.</text>
</comment>
<organism evidence="7 8">
    <name type="scientific">Miscanthus lutarioriparius</name>
    <dbReference type="NCBI Taxonomy" id="422564"/>
    <lineage>
        <taxon>Eukaryota</taxon>
        <taxon>Viridiplantae</taxon>
        <taxon>Streptophyta</taxon>
        <taxon>Embryophyta</taxon>
        <taxon>Tracheophyta</taxon>
        <taxon>Spermatophyta</taxon>
        <taxon>Magnoliopsida</taxon>
        <taxon>Liliopsida</taxon>
        <taxon>Poales</taxon>
        <taxon>Poaceae</taxon>
        <taxon>PACMAD clade</taxon>
        <taxon>Panicoideae</taxon>
        <taxon>Andropogonodae</taxon>
        <taxon>Andropogoneae</taxon>
        <taxon>Saccharinae</taxon>
        <taxon>Miscanthus</taxon>
    </lineage>
</organism>
<keyword evidence="3" id="KW-0325">Glycoprotein</keyword>
<evidence type="ECO:0000259" key="6">
    <source>
        <dbReference type="Pfam" id="PF14380"/>
    </source>
</evidence>
<protein>
    <submittedName>
        <fullName evidence="7">Uncharacterized protein</fullName>
    </submittedName>
</protein>
<evidence type="ECO:0000256" key="1">
    <source>
        <dbReference type="ARBA" id="ARBA00004167"/>
    </source>
</evidence>
<dbReference type="GO" id="GO:0030247">
    <property type="term" value="F:polysaccharide binding"/>
    <property type="evidence" value="ECO:0007669"/>
    <property type="project" value="InterPro"/>
</dbReference>
<dbReference type="InterPro" id="IPR032872">
    <property type="entry name" value="WAK_assoc_C"/>
</dbReference>
<sequence>MHPTLLFLPLLASLLLLLHDHVSADCEPAACGNLTLRYPFWLGSSTSSQPPSPCGHPGFEVWCGDDGRVASLKGSSIHVLSIDYTNNSLVACHARLAGDDGVCKIDFNVSSSIVLSLFNISPQNRALCFLYNCSGTAPSGPEYANATANCSSTPSYAYLGGDYYWGRPPASIATWRCQNVYMPVLGSEAAVMTAANYSRLLKDGFVLDWEVAGVGDCRTCNASGGQCRYDSAAAEFWCICPDGRRAARPTCAAECSPSPGVNFTC</sequence>
<accession>A0A811PF33</accession>
<dbReference type="PANTHER" id="PTHR33138">
    <property type="entry name" value="OS01G0690200 PROTEIN"/>
    <property type="match status" value="1"/>
</dbReference>
<feature type="domain" description="Wall-associated receptor kinase galacturonan-binding" evidence="5">
    <location>
        <begin position="26"/>
        <end position="89"/>
    </location>
</feature>
<evidence type="ECO:0000313" key="8">
    <source>
        <dbReference type="Proteomes" id="UP000604825"/>
    </source>
</evidence>
<evidence type="ECO:0000313" key="7">
    <source>
        <dbReference type="EMBL" id="CAD6239485.1"/>
    </source>
</evidence>
<dbReference type="Proteomes" id="UP000604825">
    <property type="component" value="Unassembled WGS sequence"/>
</dbReference>
<evidence type="ECO:0000256" key="2">
    <source>
        <dbReference type="ARBA" id="ARBA00022729"/>
    </source>
</evidence>